<keyword evidence="6" id="KW-1185">Reference proteome</keyword>
<dbReference type="PROSITE" id="PS51257">
    <property type="entry name" value="PROKAR_LIPOPROTEIN"/>
    <property type="match status" value="1"/>
</dbReference>
<dbReference type="InterPro" id="IPR018389">
    <property type="entry name" value="DctP_fam"/>
</dbReference>
<dbReference type="CDD" id="cd13603">
    <property type="entry name" value="PBP2_TRAP_Siap_TeaA_like"/>
    <property type="match status" value="1"/>
</dbReference>
<gene>
    <name evidence="5" type="ORF">HZF24_17015</name>
</gene>
<evidence type="ECO:0000313" key="6">
    <source>
        <dbReference type="Proteomes" id="UP000611629"/>
    </source>
</evidence>
<comment type="caution">
    <text evidence="5">The sequence shown here is derived from an EMBL/GenBank/DDBJ whole genome shotgun (WGS) entry which is preliminary data.</text>
</comment>
<dbReference type="EMBL" id="JACBNQ010000030">
    <property type="protein sequence ID" value="NYB75852.1"/>
    <property type="molecule type" value="Genomic_DNA"/>
</dbReference>
<dbReference type="PANTHER" id="PTHR33376">
    <property type="match status" value="1"/>
</dbReference>
<dbReference type="Gene3D" id="3.40.190.170">
    <property type="entry name" value="Bacterial extracellular solute-binding protein, family 7"/>
    <property type="match status" value="1"/>
</dbReference>
<organism evidence="5 6">
    <name type="scientific">Sedimentibacter hydroxybenzoicus DSM 7310</name>
    <dbReference type="NCBI Taxonomy" id="1123245"/>
    <lineage>
        <taxon>Bacteria</taxon>
        <taxon>Bacillati</taxon>
        <taxon>Bacillota</taxon>
        <taxon>Tissierellia</taxon>
        <taxon>Sedimentibacter</taxon>
    </lineage>
</organism>
<keyword evidence="3 4" id="KW-0732">Signal</keyword>
<feature type="signal peptide" evidence="4">
    <location>
        <begin position="1"/>
        <end position="23"/>
    </location>
</feature>
<reference evidence="5" key="1">
    <citation type="submission" date="2020-07" db="EMBL/GenBank/DDBJ databases">
        <title>Genomic analysis of a strain of Sedimentibacter Hydroxybenzoicus DSM7310.</title>
        <authorList>
            <person name="Ma S."/>
        </authorList>
    </citation>
    <scope>NUCLEOTIDE SEQUENCE</scope>
    <source>
        <strain evidence="5">DSM 7310</strain>
    </source>
</reference>
<feature type="chain" id="PRO_5037308747" evidence="4">
    <location>
        <begin position="24"/>
        <end position="349"/>
    </location>
</feature>
<dbReference type="PANTHER" id="PTHR33376:SF7">
    <property type="entry name" value="C4-DICARBOXYLATE-BINDING PROTEIN DCTB"/>
    <property type="match status" value="1"/>
</dbReference>
<evidence type="ECO:0000256" key="3">
    <source>
        <dbReference type="ARBA" id="ARBA00022729"/>
    </source>
</evidence>
<dbReference type="AlphaFoldDB" id="A0A974BMM9"/>
<dbReference type="PIRSF" id="PIRSF006470">
    <property type="entry name" value="DctB"/>
    <property type="match status" value="1"/>
</dbReference>
<dbReference type="InterPro" id="IPR038404">
    <property type="entry name" value="TRAP_DctP_sf"/>
</dbReference>
<dbReference type="NCBIfam" id="TIGR00787">
    <property type="entry name" value="dctP"/>
    <property type="match status" value="1"/>
</dbReference>
<evidence type="ECO:0000256" key="2">
    <source>
        <dbReference type="ARBA" id="ARBA00022448"/>
    </source>
</evidence>
<proteinExistence type="inferred from homology"/>
<comment type="similarity">
    <text evidence="1">Belongs to the bacterial solute-binding protein 7 family.</text>
</comment>
<protein>
    <submittedName>
        <fullName evidence="5">TRAP transporter substrate-binding protein</fullName>
    </submittedName>
</protein>
<evidence type="ECO:0000256" key="4">
    <source>
        <dbReference type="SAM" id="SignalP"/>
    </source>
</evidence>
<keyword evidence="2" id="KW-0813">Transport</keyword>
<sequence>MKFKTATLSIILVILMVLGTACGGGGNASQPANNNNQASNNQPSSGKATVIKLAHMSPELPDDAYHMFALRYKEAIESKTNGRFEVELYPAGVLGKDRELAEGLQYGTVDLAVITSSPMGNFVPAFQTLDLPFLFDNWEHVYRFLESDAAEELYKETESAGIITFGLIARGPRSVTNSGKAIESVEGLKGMKIRVIESSIFVDTFTALGAAPQAMSWGEVFTALQQGTIDGHENSIATINNERVYEVQDNVSLTEHIFAFTTAHASKMFWDTLSAEDQKLFKETAKEITIQISKEQEKAEEDFLGRLKAAGMNIYEIDRAPMREMVNSVYEKFAKSNTDKYFKAIEELK</sequence>
<dbReference type="InterPro" id="IPR004682">
    <property type="entry name" value="TRAP_DctP"/>
</dbReference>
<dbReference type="Pfam" id="PF03480">
    <property type="entry name" value="DctP"/>
    <property type="match status" value="1"/>
</dbReference>
<dbReference type="GO" id="GO:0030288">
    <property type="term" value="C:outer membrane-bounded periplasmic space"/>
    <property type="evidence" value="ECO:0007669"/>
    <property type="project" value="InterPro"/>
</dbReference>
<evidence type="ECO:0000256" key="1">
    <source>
        <dbReference type="ARBA" id="ARBA00009023"/>
    </source>
</evidence>
<dbReference type="RefSeq" id="WP_179239570.1">
    <property type="nucleotide sequence ID" value="NZ_JACBNQ010000030.1"/>
</dbReference>
<dbReference type="Proteomes" id="UP000611629">
    <property type="component" value="Unassembled WGS sequence"/>
</dbReference>
<evidence type="ECO:0000313" key="5">
    <source>
        <dbReference type="EMBL" id="NYB75852.1"/>
    </source>
</evidence>
<name>A0A974BMM9_SEDHY</name>
<accession>A0A974BMM9</accession>
<dbReference type="NCBIfam" id="NF037995">
    <property type="entry name" value="TRAP_S1"/>
    <property type="match status" value="1"/>
</dbReference>
<dbReference type="GO" id="GO:0055085">
    <property type="term" value="P:transmembrane transport"/>
    <property type="evidence" value="ECO:0007669"/>
    <property type="project" value="InterPro"/>
</dbReference>